<feature type="compositionally biased region" description="Basic residues" evidence="1">
    <location>
        <begin position="99"/>
        <end position="110"/>
    </location>
</feature>
<proteinExistence type="predicted"/>
<name>A0A212UDU3_9BACT</name>
<feature type="region of interest" description="Disordered" evidence="1">
    <location>
        <begin position="22"/>
        <end position="44"/>
    </location>
</feature>
<keyword evidence="4" id="KW-1185">Reference proteome</keyword>
<evidence type="ECO:0000313" key="3">
    <source>
        <dbReference type="EMBL" id="SNC76271.1"/>
    </source>
</evidence>
<feature type="region of interest" description="Disordered" evidence="1">
    <location>
        <begin position="79"/>
        <end position="110"/>
    </location>
</feature>
<dbReference type="EMBL" id="FYEW01000002">
    <property type="protein sequence ID" value="SNC76271.1"/>
    <property type="molecule type" value="Genomic_DNA"/>
</dbReference>
<dbReference type="Proteomes" id="UP000198131">
    <property type="component" value="Unassembled WGS sequence"/>
</dbReference>
<dbReference type="PROSITE" id="PS51257">
    <property type="entry name" value="PROKAR_LIPOPROTEIN"/>
    <property type="match status" value="1"/>
</dbReference>
<sequence length="110" mass="12341">MRHLFLSTVLLWAACATQAHAQLAPTSKGQQRAESRRALKDAKRFPAEYKESHLAVTKPELKEGNGGRLAVLEPNDARSSYKFDKSGMPRVSEPSRLNLRLRKKDKAPTQ</sequence>
<gene>
    <name evidence="3" type="ORF">SAMN06265337_3301</name>
</gene>
<dbReference type="AlphaFoldDB" id="A0A212UDU3"/>
<dbReference type="OrthoDB" id="884774at2"/>
<keyword evidence="2" id="KW-0732">Signal</keyword>
<feature type="compositionally biased region" description="Basic and acidic residues" evidence="1">
    <location>
        <begin position="31"/>
        <end position="44"/>
    </location>
</feature>
<accession>A0A212UDU3</accession>
<protein>
    <submittedName>
        <fullName evidence="3">Uncharacterized protein</fullName>
    </submittedName>
</protein>
<evidence type="ECO:0000256" key="1">
    <source>
        <dbReference type="SAM" id="MobiDB-lite"/>
    </source>
</evidence>
<evidence type="ECO:0000256" key="2">
    <source>
        <dbReference type="SAM" id="SignalP"/>
    </source>
</evidence>
<dbReference type="RefSeq" id="WP_088844578.1">
    <property type="nucleotide sequence ID" value="NZ_FYEW01000002.1"/>
</dbReference>
<organism evidence="3 4">
    <name type="scientific">Hymenobacter gelipurpurascens</name>
    <dbReference type="NCBI Taxonomy" id="89968"/>
    <lineage>
        <taxon>Bacteria</taxon>
        <taxon>Pseudomonadati</taxon>
        <taxon>Bacteroidota</taxon>
        <taxon>Cytophagia</taxon>
        <taxon>Cytophagales</taxon>
        <taxon>Hymenobacteraceae</taxon>
        <taxon>Hymenobacter</taxon>
    </lineage>
</organism>
<feature type="signal peptide" evidence="2">
    <location>
        <begin position="1"/>
        <end position="21"/>
    </location>
</feature>
<feature type="chain" id="PRO_5012690937" evidence="2">
    <location>
        <begin position="22"/>
        <end position="110"/>
    </location>
</feature>
<reference evidence="4" key="1">
    <citation type="submission" date="2017-06" db="EMBL/GenBank/DDBJ databases">
        <authorList>
            <person name="Varghese N."/>
            <person name="Submissions S."/>
        </authorList>
    </citation>
    <scope>NUCLEOTIDE SEQUENCE [LARGE SCALE GENOMIC DNA]</scope>
    <source>
        <strain evidence="4">DSM 11116</strain>
    </source>
</reference>
<evidence type="ECO:0000313" key="4">
    <source>
        <dbReference type="Proteomes" id="UP000198131"/>
    </source>
</evidence>